<dbReference type="Gene3D" id="2.60.40.4070">
    <property type="match status" value="1"/>
</dbReference>
<evidence type="ECO:0000313" key="2">
    <source>
        <dbReference type="Proteomes" id="UP000177025"/>
    </source>
</evidence>
<dbReference type="AlphaFoldDB" id="A0A1F4UC58"/>
<reference evidence="1 2" key="1">
    <citation type="journal article" date="2016" name="Nat. Commun.">
        <title>Thousands of microbial genomes shed light on interconnected biogeochemical processes in an aquifer system.</title>
        <authorList>
            <person name="Anantharaman K."/>
            <person name="Brown C.T."/>
            <person name="Hug L.A."/>
            <person name="Sharon I."/>
            <person name="Castelle C.J."/>
            <person name="Probst A.J."/>
            <person name="Thomas B.C."/>
            <person name="Singh A."/>
            <person name="Wilkins M.J."/>
            <person name="Karaoz U."/>
            <person name="Brodie E.L."/>
            <person name="Williams K.H."/>
            <person name="Hubbard S.S."/>
            <person name="Banfield J.F."/>
        </authorList>
    </citation>
    <scope>NUCLEOTIDE SEQUENCE [LARGE SCALE GENOMIC DNA]</scope>
</reference>
<comment type="caution">
    <text evidence="1">The sequence shown here is derived from an EMBL/GenBank/DDBJ whole genome shotgun (WGS) entry which is preliminary data.</text>
</comment>
<evidence type="ECO:0008006" key="3">
    <source>
        <dbReference type="Google" id="ProtNLM"/>
    </source>
</evidence>
<dbReference type="EMBL" id="MEUM01000062">
    <property type="protein sequence ID" value="OGC42528.1"/>
    <property type="molecule type" value="Genomic_DNA"/>
</dbReference>
<gene>
    <name evidence="1" type="ORF">A2Y85_03170</name>
</gene>
<dbReference type="InterPro" id="IPR026444">
    <property type="entry name" value="Secre_tail"/>
</dbReference>
<protein>
    <recommendedName>
        <fullName evidence="3">Secretion system C-terminal sorting domain-containing protein</fullName>
    </recommendedName>
</protein>
<sequence>MNIGETDTISWIATDNNNVDSVSLLYSTDNGSNWNAIALGQPNDSQYIWTVPATPSVQCLVRVIAYDAFPNSGQDESDAVFTIRDAEAPQVTVFHPNGGEVFSTGQIDTLRWSASDNIGVDSLLFEFSSDNGNQWQYVSDLPLPDSSFEWTIPDVHSDQCLVRVRAYDAGFNMGADASDSAFTIVDDIAPQVLVFVPNGGEIWYWNNVETIEWQSSDNAGIDSIDLYLSLDGGSTYPLLLAHIVGNDSAYDWTIPETTSYECMIRITGYDVAGNSAYDLSDSLFTIGEVGVEEQLGLPTAFALQFMSSNPYTNDLILKIQIPEVMPVTVSVYDVKGCFIEHLVKGELKRGYYTLNWNNPNISAGIYFIRISAGDLERTEKVIKIK</sequence>
<proteinExistence type="predicted"/>
<organism evidence="1 2">
    <name type="scientific">candidate division WOR-3 bacterium RBG_13_43_14</name>
    <dbReference type="NCBI Taxonomy" id="1802590"/>
    <lineage>
        <taxon>Bacteria</taxon>
        <taxon>Bacteria division WOR-3</taxon>
    </lineage>
</organism>
<accession>A0A1F4UC58</accession>
<dbReference type="NCBIfam" id="TIGR04183">
    <property type="entry name" value="Por_Secre_tail"/>
    <property type="match status" value="1"/>
</dbReference>
<name>A0A1F4UC58_UNCW3</name>
<dbReference type="Proteomes" id="UP000177025">
    <property type="component" value="Unassembled WGS sequence"/>
</dbReference>
<evidence type="ECO:0000313" key="1">
    <source>
        <dbReference type="EMBL" id="OGC42528.1"/>
    </source>
</evidence>